<gene>
    <name evidence="1" type="ORF">METZ01_LOCUS10725</name>
</gene>
<evidence type="ECO:0008006" key="2">
    <source>
        <dbReference type="Google" id="ProtNLM"/>
    </source>
</evidence>
<accession>A0A381NTC9</accession>
<dbReference type="InterPro" id="IPR004628">
    <property type="entry name" value="Man_deHydtase"/>
</dbReference>
<dbReference type="EMBL" id="UINC01000585">
    <property type="protein sequence ID" value="SUZ57871.1"/>
    <property type="molecule type" value="Genomic_DNA"/>
</dbReference>
<dbReference type="Gene3D" id="3.20.20.150">
    <property type="entry name" value="Divalent-metal-dependent TIM barrel enzymes"/>
    <property type="match status" value="1"/>
</dbReference>
<dbReference type="GO" id="GO:0008927">
    <property type="term" value="F:mannonate dehydratase activity"/>
    <property type="evidence" value="ECO:0007669"/>
    <property type="project" value="InterPro"/>
</dbReference>
<protein>
    <recommendedName>
        <fullName evidence="2">Mannonate dehydratase</fullName>
    </recommendedName>
</protein>
<sequence>MDEEAHRRQTGRADHAIVFRPDHGHELLSDIGRGTHPGYPLIGWMRGLSELRGIVHALEHPQNT</sequence>
<proteinExistence type="predicted"/>
<dbReference type="GO" id="GO:0006064">
    <property type="term" value="P:glucuronate catabolic process"/>
    <property type="evidence" value="ECO:0007669"/>
    <property type="project" value="InterPro"/>
</dbReference>
<dbReference type="AlphaFoldDB" id="A0A381NTC9"/>
<reference evidence="1" key="1">
    <citation type="submission" date="2018-05" db="EMBL/GenBank/DDBJ databases">
        <authorList>
            <person name="Lanie J.A."/>
            <person name="Ng W.-L."/>
            <person name="Kazmierczak K.M."/>
            <person name="Andrzejewski T.M."/>
            <person name="Davidsen T.M."/>
            <person name="Wayne K.J."/>
            <person name="Tettelin H."/>
            <person name="Glass J.I."/>
            <person name="Rusch D."/>
            <person name="Podicherti R."/>
            <person name="Tsui H.-C.T."/>
            <person name="Winkler M.E."/>
        </authorList>
    </citation>
    <scope>NUCLEOTIDE SEQUENCE</scope>
</reference>
<dbReference type="Pfam" id="PF03786">
    <property type="entry name" value="UxuA"/>
    <property type="match status" value="1"/>
</dbReference>
<evidence type="ECO:0000313" key="1">
    <source>
        <dbReference type="EMBL" id="SUZ57871.1"/>
    </source>
</evidence>
<organism evidence="1">
    <name type="scientific">marine metagenome</name>
    <dbReference type="NCBI Taxonomy" id="408172"/>
    <lineage>
        <taxon>unclassified sequences</taxon>
        <taxon>metagenomes</taxon>
        <taxon>ecological metagenomes</taxon>
    </lineage>
</organism>
<name>A0A381NTC9_9ZZZZ</name>